<dbReference type="GO" id="GO:0006024">
    <property type="term" value="P:glycosaminoglycan biosynthetic process"/>
    <property type="evidence" value="ECO:0007669"/>
    <property type="project" value="TreeGrafter"/>
</dbReference>
<evidence type="ECO:0000256" key="1">
    <source>
        <dbReference type="ARBA" id="ARBA00004701"/>
    </source>
</evidence>
<feature type="binding site" evidence="10">
    <location>
        <position position="167"/>
    </location>
    <ligand>
        <name>NAD(+)</name>
        <dbReference type="ChEBI" id="CHEBI:57540"/>
    </ligand>
</feature>
<dbReference type="FunFam" id="3.40.50.720:FF:000032">
    <property type="entry name" value="UDP-glucose 6-dehydrogenase"/>
    <property type="match status" value="1"/>
</dbReference>
<dbReference type="SUPFAM" id="SSF51735">
    <property type="entry name" value="NAD(P)-binding Rossmann-fold domains"/>
    <property type="match status" value="1"/>
</dbReference>
<dbReference type="SUPFAM" id="SSF52413">
    <property type="entry name" value="UDP-glucose/GDP-mannose dehydrogenase C-terminal domain"/>
    <property type="match status" value="1"/>
</dbReference>
<evidence type="ECO:0000256" key="6">
    <source>
        <dbReference type="ARBA" id="ARBA00047473"/>
    </source>
</evidence>
<dbReference type="InterPro" id="IPR014027">
    <property type="entry name" value="UDP-Glc/GDP-Man_DH_C"/>
</dbReference>
<dbReference type="Pfam" id="PF03721">
    <property type="entry name" value="UDPG_MGDP_dh_N"/>
    <property type="match status" value="1"/>
</dbReference>
<evidence type="ECO:0000256" key="2">
    <source>
        <dbReference type="ARBA" id="ARBA00006601"/>
    </source>
</evidence>
<dbReference type="Gene3D" id="1.20.5.100">
    <property type="entry name" value="Cytochrome c1, transmembrane anchor, C-terminal"/>
    <property type="match status" value="1"/>
</dbReference>
<feature type="binding site" evidence="9">
    <location>
        <position position="341"/>
    </location>
    <ligand>
        <name>substrate</name>
    </ligand>
</feature>
<dbReference type="SMART" id="SM00984">
    <property type="entry name" value="UDPG_MGDP_dh_C"/>
    <property type="match status" value="1"/>
</dbReference>
<comment type="similarity">
    <text evidence="2 7">Belongs to the UDP-glucose/GDP-mannose dehydrogenase family.</text>
</comment>
<feature type="binding site" evidence="9">
    <location>
        <begin position="164"/>
        <end position="167"/>
    </location>
    <ligand>
        <name>substrate</name>
    </ligand>
</feature>
<dbReference type="OrthoDB" id="5059218at2759"/>
<feature type="active site" description="Nucleophile" evidence="8">
    <location>
        <position position="278"/>
    </location>
</feature>
<dbReference type="AlphaFoldDB" id="A0A9W9EU45"/>
<evidence type="ECO:0000256" key="3">
    <source>
        <dbReference type="ARBA" id="ARBA00012954"/>
    </source>
</evidence>
<evidence type="ECO:0000313" key="13">
    <source>
        <dbReference type="Proteomes" id="UP001149165"/>
    </source>
</evidence>
<dbReference type="FunFam" id="1.20.5.100:FF:000001">
    <property type="entry name" value="UDP-glucose 6-dehydrogenase"/>
    <property type="match status" value="1"/>
</dbReference>
<dbReference type="SUPFAM" id="SSF48179">
    <property type="entry name" value="6-phosphogluconate dehydrogenase C-terminal domain-like"/>
    <property type="match status" value="1"/>
</dbReference>
<organism evidence="12 13">
    <name type="scientific">Penicillium angulare</name>
    <dbReference type="NCBI Taxonomy" id="116970"/>
    <lineage>
        <taxon>Eukaryota</taxon>
        <taxon>Fungi</taxon>
        <taxon>Dikarya</taxon>
        <taxon>Ascomycota</taxon>
        <taxon>Pezizomycotina</taxon>
        <taxon>Eurotiomycetes</taxon>
        <taxon>Eurotiomycetidae</taxon>
        <taxon>Eurotiales</taxon>
        <taxon>Aspergillaceae</taxon>
        <taxon>Penicillium</taxon>
    </lineage>
</organism>
<feature type="binding site" evidence="10">
    <location>
        <position position="133"/>
    </location>
    <ligand>
        <name>NAD(+)</name>
        <dbReference type="ChEBI" id="CHEBI:57540"/>
    </ligand>
</feature>
<feature type="binding site" evidence="10">
    <location>
        <position position="34"/>
    </location>
    <ligand>
        <name>NAD(+)</name>
        <dbReference type="ChEBI" id="CHEBI:57540"/>
    </ligand>
</feature>
<dbReference type="InterPro" id="IPR001732">
    <property type="entry name" value="UDP-Glc/GDP-Man_DH_N"/>
</dbReference>
<dbReference type="Pfam" id="PF03720">
    <property type="entry name" value="UDPG_MGDP_dh_C"/>
    <property type="match status" value="1"/>
</dbReference>
<evidence type="ECO:0000256" key="5">
    <source>
        <dbReference type="ARBA" id="ARBA00023027"/>
    </source>
</evidence>
<proteinExistence type="inferred from homology"/>
<dbReference type="NCBIfam" id="TIGR03026">
    <property type="entry name" value="NDP-sugDHase"/>
    <property type="match status" value="1"/>
</dbReference>
<protein>
    <recommendedName>
        <fullName evidence="3 7">UDP-glucose 6-dehydrogenase</fullName>
        <ecNumber evidence="3 7">1.1.1.22</ecNumber>
    </recommendedName>
</protein>
<dbReference type="GO" id="GO:0051287">
    <property type="term" value="F:NAD binding"/>
    <property type="evidence" value="ECO:0007669"/>
    <property type="project" value="InterPro"/>
</dbReference>
<gene>
    <name evidence="12" type="ORF">N7456_011597</name>
</gene>
<evidence type="ECO:0000256" key="4">
    <source>
        <dbReference type="ARBA" id="ARBA00023002"/>
    </source>
</evidence>
<comment type="caution">
    <text evidence="12">The sequence shown here is derived from an EMBL/GenBank/DDBJ whole genome shotgun (WGS) entry which is preliminary data.</text>
</comment>
<feature type="binding site" evidence="9">
    <location>
        <position position="275"/>
    </location>
    <ligand>
        <name>substrate</name>
    </ligand>
</feature>
<dbReference type="PANTHER" id="PTHR11374:SF3">
    <property type="entry name" value="UDP-GLUCOSE 6-DEHYDROGENASE"/>
    <property type="match status" value="1"/>
</dbReference>
<reference evidence="12" key="1">
    <citation type="submission" date="2022-11" db="EMBL/GenBank/DDBJ databases">
        <authorList>
            <person name="Petersen C."/>
        </authorList>
    </citation>
    <scope>NUCLEOTIDE SEQUENCE</scope>
    <source>
        <strain evidence="12">IBT 30069</strain>
    </source>
</reference>
<dbReference type="InterPro" id="IPR017476">
    <property type="entry name" value="UDP-Glc/GDP-Man"/>
</dbReference>
<sequence length="508" mass="55358">MIQNITCIGAGFVGGPLGAVIAYRCPNISVTVVDKNASRIDSWNSDALPMYEPGLSDIIAEIRQRKNMCNLVFSCEIEKAIHEADIIMLCIDTPTKKFGIGSGMALDLGHIQAAVRTIADVATTDKIVVEKSTVPCGTASRIQDLLVSGSKGNCKFEVLSNPEFLSEGTTVTDLLHPSRVLIGCQRTETGRQAAEKLAEIYKRWTSPELIITMDQWSAELSKLASNALLAQRISSINSLSAICEAVDANIDSVVEGCGSDPRIGNKMLHSGIGWGGSCFPKDVAALVYLARSLGLNTVANYWNAVLEMNEDQQTRFVKRILGCMQRCINGKNIAVLGFSFKKDTSDTKHSPSIKLVRGLLVEGATICVYDPMVSESQIRTDVSPSKDDSTRLRVFSTADEACANADAVVVATEWDEFKTPEALLASHQVNLINGVNGSETNDVGMNGAHEISARKKVDWHSIVDNMKQPAFIFDGRNMLSSQYFENLSCRYVGIGYSSRWDDVHYPLL</sequence>
<evidence type="ECO:0000259" key="11">
    <source>
        <dbReference type="SMART" id="SM00984"/>
    </source>
</evidence>
<name>A0A9W9EU45_9EURO</name>
<keyword evidence="5 7" id="KW-0520">NAD</keyword>
<dbReference type="InterPro" id="IPR028357">
    <property type="entry name" value="UDPglc_DH_bac"/>
</dbReference>
<dbReference type="PIRSF" id="PIRSF000124">
    <property type="entry name" value="UDPglc_GDPman_dh"/>
    <property type="match status" value="1"/>
</dbReference>
<evidence type="ECO:0000313" key="12">
    <source>
        <dbReference type="EMBL" id="KAJ5087981.1"/>
    </source>
</evidence>
<evidence type="ECO:0000256" key="7">
    <source>
        <dbReference type="PIRNR" id="PIRNR000124"/>
    </source>
</evidence>
<dbReference type="GO" id="GO:0003979">
    <property type="term" value="F:UDP-glucose 6-dehydrogenase activity"/>
    <property type="evidence" value="ECO:0007669"/>
    <property type="project" value="UniProtKB-EC"/>
</dbReference>
<dbReference type="EMBL" id="JAPQKH010000007">
    <property type="protein sequence ID" value="KAJ5087981.1"/>
    <property type="molecule type" value="Genomic_DNA"/>
</dbReference>
<dbReference type="InterPro" id="IPR008927">
    <property type="entry name" value="6-PGluconate_DH-like_C_sf"/>
</dbReference>
<dbReference type="InterPro" id="IPR014026">
    <property type="entry name" value="UDP-Glc/GDP-Man_DH_dimer"/>
</dbReference>
<feature type="binding site" evidence="10">
    <location>
        <position position="93"/>
    </location>
    <ligand>
        <name>NAD(+)</name>
        <dbReference type="ChEBI" id="CHEBI:57540"/>
    </ligand>
</feature>
<feature type="binding site" evidence="10">
    <location>
        <position position="39"/>
    </location>
    <ligand>
        <name>NAD(+)</name>
        <dbReference type="ChEBI" id="CHEBI:57540"/>
    </ligand>
</feature>
<dbReference type="Gene3D" id="3.40.50.720">
    <property type="entry name" value="NAD(P)-binding Rossmann-like Domain"/>
    <property type="match status" value="2"/>
</dbReference>
<keyword evidence="4 7" id="KW-0560">Oxidoreductase</keyword>
<keyword evidence="13" id="KW-1185">Reference proteome</keyword>
<dbReference type="InterPro" id="IPR036291">
    <property type="entry name" value="NAD(P)-bd_dom_sf"/>
</dbReference>
<dbReference type="GO" id="GO:0005634">
    <property type="term" value="C:nucleus"/>
    <property type="evidence" value="ECO:0007669"/>
    <property type="project" value="TreeGrafter"/>
</dbReference>
<reference evidence="12" key="2">
    <citation type="journal article" date="2023" name="IMA Fungus">
        <title>Comparative genomic study of the Penicillium genus elucidates a diverse pangenome and 15 lateral gene transfer events.</title>
        <authorList>
            <person name="Petersen C."/>
            <person name="Sorensen T."/>
            <person name="Nielsen M.R."/>
            <person name="Sondergaard T.E."/>
            <person name="Sorensen J.L."/>
            <person name="Fitzpatrick D.A."/>
            <person name="Frisvad J.C."/>
            <person name="Nielsen K.L."/>
        </authorList>
    </citation>
    <scope>NUCLEOTIDE SEQUENCE</scope>
    <source>
        <strain evidence="12">IBT 30069</strain>
    </source>
</reference>
<feature type="binding site" evidence="10">
    <location>
        <position position="281"/>
    </location>
    <ligand>
        <name>NAD(+)</name>
        <dbReference type="ChEBI" id="CHEBI:57540"/>
    </ligand>
</feature>
<dbReference type="InterPro" id="IPR028356">
    <property type="entry name" value="UDPglc_DH_euk"/>
</dbReference>
<evidence type="ECO:0000256" key="8">
    <source>
        <dbReference type="PIRSR" id="PIRSR500134-1"/>
    </source>
</evidence>
<dbReference type="PIRSF" id="PIRSF500134">
    <property type="entry name" value="UDPglc_DH_bac"/>
    <property type="match status" value="1"/>
</dbReference>
<feature type="domain" description="UDP-glucose/GDP-mannose dehydrogenase C-terminal" evidence="11">
    <location>
        <begin position="334"/>
        <end position="434"/>
    </location>
</feature>
<comment type="catalytic activity">
    <reaction evidence="6 7">
        <text>UDP-alpha-D-glucose + 2 NAD(+) + H2O = UDP-alpha-D-glucuronate + 2 NADH + 3 H(+)</text>
        <dbReference type="Rhea" id="RHEA:23596"/>
        <dbReference type="ChEBI" id="CHEBI:15377"/>
        <dbReference type="ChEBI" id="CHEBI:15378"/>
        <dbReference type="ChEBI" id="CHEBI:57540"/>
        <dbReference type="ChEBI" id="CHEBI:57945"/>
        <dbReference type="ChEBI" id="CHEBI:58052"/>
        <dbReference type="ChEBI" id="CHEBI:58885"/>
        <dbReference type="EC" id="1.1.1.22"/>
    </reaction>
</comment>
<feature type="binding site" evidence="9">
    <location>
        <position position="222"/>
    </location>
    <ligand>
        <name>substrate</name>
    </ligand>
</feature>
<dbReference type="Proteomes" id="UP001149165">
    <property type="component" value="Unassembled WGS sequence"/>
</dbReference>
<dbReference type="EC" id="1.1.1.22" evidence="3 7"/>
<evidence type="ECO:0000256" key="9">
    <source>
        <dbReference type="PIRSR" id="PIRSR500134-2"/>
    </source>
</evidence>
<evidence type="ECO:0000256" key="10">
    <source>
        <dbReference type="PIRSR" id="PIRSR500134-3"/>
    </source>
</evidence>
<dbReference type="PANTHER" id="PTHR11374">
    <property type="entry name" value="UDP-GLUCOSE DEHYDROGENASE/UDP-MANNAC DEHYDROGENASE"/>
    <property type="match status" value="1"/>
</dbReference>
<dbReference type="InterPro" id="IPR036220">
    <property type="entry name" value="UDP-Glc/GDP-Man_DH_C_sf"/>
</dbReference>
<accession>A0A9W9EU45</accession>
<comment type="pathway">
    <text evidence="1">Nucleotide-sugar biosynthesis; UDP-alpha-D-glucuronate biosynthesis; UDP-alpha-D-glucuronate from UDP-alpha-D-glucose: step 1/1.</text>
</comment>
<dbReference type="Pfam" id="PF00984">
    <property type="entry name" value="UDPG_MGDP_dh"/>
    <property type="match status" value="1"/>
</dbReference>
<dbReference type="GO" id="GO:0000271">
    <property type="term" value="P:polysaccharide biosynthetic process"/>
    <property type="evidence" value="ECO:0007669"/>
    <property type="project" value="InterPro"/>
</dbReference>